<comment type="caution">
    <text evidence="1">The sequence shown here is derived from an EMBL/GenBank/DDBJ whole genome shotgun (WGS) entry which is preliminary data.</text>
</comment>
<evidence type="ECO:0000313" key="1">
    <source>
        <dbReference type="EMBL" id="MCL9815223.1"/>
    </source>
</evidence>
<dbReference type="EMBL" id="JAKRVY010000016">
    <property type="protein sequence ID" value="MCL9815223.1"/>
    <property type="molecule type" value="Genomic_DNA"/>
</dbReference>
<dbReference type="InterPro" id="IPR054270">
    <property type="entry name" value="DUF7001"/>
</dbReference>
<evidence type="ECO:0000313" key="2">
    <source>
        <dbReference type="Proteomes" id="UP001202674"/>
    </source>
</evidence>
<accession>A0AAE3FUJ5</accession>
<organism evidence="1 2">
    <name type="scientific">Natranaeroarchaeum aerophilus</name>
    <dbReference type="NCBI Taxonomy" id="2917711"/>
    <lineage>
        <taxon>Archaea</taxon>
        <taxon>Methanobacteriati</taxon>
        <taxon>Methanobacteriota</taxon>
        <taxon>Stenosarchaea group</taxon>
        <taxon>Halobacteria</taxon>
        <taxon>Halobacteriales</taxon>
        <taxon>Natronoarchaeaceae</taxon>
        <taxon>Natranaeroarchaeum</taxon>
    </lineage>
</organism>
<sequence>MVEQVSLYRPPESSVVDADEIAEWLRSQIDAEVTVRERFLSRWETDVLPEQFASARVLDPYNRETGNTMLGIVRYEERALENPAREGGVLYDGLAVQRALNDVLPESETSLDHVHVALVDRALGTWGDHDGRWHKRVNVLGQPALVSVPGLYEAPAKPESYYREKQKHAMLSGDAPPREVMENQVDGEFLVENDPRTTEALKGYVLQAVHYLDTGEPFCESEECRLVNAHYQEGVIEAQLRDPEFCEIHRKQYGVN</sequence>
<reference evidence="1 2" key="1">
    <citation type="journal article" date="2022" name="Syst. Appl. Microbiol.">
        <title>Natronocalculus amylovorans gen. nov., sp. nov., and Natranaeroarchaeum aerophilus sp. nov., dominant culturable amylolytic natronoarchaea from hypersaline soda lakes in southwestern Siberia.</title>
        <authorList>
            <person name="Sorokin D.Y."/>
            <person name="Elcheninov A.G."/>
            <person name="Khizhniak T.V."/>
            <person name="Koenen M."/>
            <person name="Bale N.J."/>
            <person name="Damste J.S.S."/>
            <person name="Kublanov I.V."/>
        </authorList>
    </citation>
    <scope>NUCLEOTIDE SEQUENCE [LARGE SCALE GENOMIC DNA]</scope>
    <source>
        <strain evidence="1 2">AArc-St1-1</strain>
    </source>
</reference>
<proteinExistence type="predicted"/>
<dbReference type="Proteomes" id="UP001202674">
    <property type="component" value="Unassembled WGS sequence"/>
</dbReference>
<gene>
    <name evidence="1" type="ORF">AArcSt11_16340</name>
</gene>
<protein>
    <submittedName>
        <fullName evidence="1">Uncharacterized protein</fullName>
    </submittedName>
</protein>
<dbReference type="Pfam" id="PF22529">
    <property type="entry name" value="DUF7001"/>
    <property type="match status" value="1"/>
</dbReference>
<name>A0AAE3FUJ5_9EURY</name>
<dbReference type="RefSeq" id="WP_250598684.1">
    <property type="nucleotide sequence ID" value="NZ_JAKRVY010000016.1"/>
</dbReference>
<keyword evidence="2" id="KW-1185">Reference proteome</keyword>
<dbReference type="AlphaFoldDB" id="A0AAE3FUJ5"/>